<keyword evidence="2" id="KW-1185">Reference proteome</keyword>
<proteinExistence type="predicted"/>
<dbReference type="EMBL" id="LUGH01001193">
    <property type="protein sequence ID" value="OBZ81475.1"/>
    <property type="molecule type" value="Genomic_DNA"/>
</dbReference>
<evidence type="ECO:0000313" key="2">
    <source>
        <dbReference type="Proteomes" id="UP000093000"/>
    </source>
</evidence>
<protein>
    <submittedName>
        <fullName evidence="1">Uncharacterized protein</fullName>
    </submittedName>
</protein>
<feature type="non-terminal residue" evidence="1">
    <location>
        <position position="68"/>
    </location>
</feature>
<sequence length="68" mass="7762">IAKQNINPQVSIVQQFDSACTRFHIIGVIESILYHLNSDNPSKEKMELILNIHDSKKRRMGVSILNKS</sequence>
<accession>A0A1C7MX39</accession>
<dbReference type="Proteomes" id="UP000093000">
    <property type="component" value="Unassembled WGS sequence"/>
</dbReference>
<name>A0A1C7MX39_9FUNG</name>
<evidence type="ECO:0000313" key="1">
    <source>
        <dbReference type="EMBL" id="OBZ81475.1"/>
    </source>
</evidence>
<dbReference type="AlphaFoldDB" id="A0A1C7MX39"/>
<dbReference type="InParanoid" id="A0A1C7MX39"/>
<reference evidence="1 2" key="1">
    <citation type="submission" date="2016-03" db="EMBL/GenBank/DDBJ databases">
        <title>Choanephora cucurbitarum.</title>
        <authorList>
            <person name="Min B."/>
            <person name="Park H."/>
            <person name="Park J.-H."/>
            <person name="Shin H.-D."/>
            <person name="Choi I.-G."/>
        </authorList>
    </citation>
    <scope>NUCLEOTIDE SEQUENCE [LARGE SCALE GENOMIC DNA]</scope>
    <source>
        <strain evidence="1 2">KUS-F28377</strain>
    </source>
</reference>
<gene>
    <name evidence="1" type="ORF">A0J61_10477</name>
</gene>
<feature type="non-terminal residue" evidence="1">
    <location>
        <position position="1"/>
    </location>
</feature>
<comment type="caution">
    <text evidence="1">The sequence shown here is derived from an EMBL/GenBank/DDBJ whole genome shotgun (WGS) entry which is preliminary data.</text>
</comment>
<organism evidence="1 2">
    <name type="scientific">Choanephora cucurbitarum</name>
    <dbReference type="NCBI Taxonomy" id="101091"/>
    <lineage>
        <taxon>Eukaryota</taxon>
        <taxon>Fungi</taxon>
        <taxon>Fungi incertae sedis</taxon>
        <taxon>Mucoromycota</taxon>
        <taxon>Mucoromycotina</taxon>
        <taxon>Mucoromycetes</taxon>
        <taxon>Mucorales</taxon>
        <taxon>Mucorineae</taxon>
        <taxon>Choanephoraceae</taxon>
        <taxon>Choanephoroideae</taxon>
        <taxon>Choanephora</taxon>
    </lineage>
</organism>